<dbReference type="EMBL" id="AP023343">
    <property type="protein sequence ID" value="BCI87359.1"/>
    <property type="molecule type" value="Genomic_DNA"/>
</dbReference>
<dbReference type="Proteomes" id="UP000516380">
    <property type="component" value="Chromosome"/>
</dbReference>
<organism evidence="1 2">
    <name type="scientific">Mycobacterium kansasii</name>
    <dbReference type="NCBI Taxonomy" id="1768"/>
    <lineage>
        <taxon>Bacteria</taxon>
        <taxon>Bacillati</taxon>
        <taxon>Actinomycetota</taxon>
        <taxon>Actinomycetes</taxon>
        <taxon>Mycobacteriales</taxon>
        <taxon>Mycobacteriaceae</taxon>
        <taxon>Mycobacterium</taxon>
    </lineage>
</organism>
<proteinExistence type="predicted"/>
<accession>A0A7G1ICS6</accession>
<evidence type="ECO:0000313" key="2">
    <source>
        <dbReference type="Proteomes" id="UP000516380"/>
    </source>
</evidence>
<evidence type="ECO:0000313" key="1">
    <source>
        <dbReference type="EMBL" id="BCI87359.1"/>
    </source>
</evidence>
<dbReference type="AlphaFoldDB" id="A0A7G1ICS6"/>
<protein>
    <submittedName>
        <fullName evidence="1">Uncharacterized protein</fullName>
    </submittedName>
</protein>
<keyword evidence="2" id="KW-1185">Reference proteome</keyword>
<sequence>MDDGIEPGRITAAGAERNPLYRRSHEAHLTPVRLPGFVEQVLPGCVLRQLIRPYLAQPA</sequence>
<gene>
    <name evidence="1" type="ORF">NIIDMKKI_25650</name>
</gene>
<name>A0A7G1ICS6_MYCKA</name>
<reference evidence="1 2" key="1">
    <citation type="submission" date="2020-07" db="EMBL/GenBank/DDBJ databases">
        <title>Mycobacterium kansasii (former subtype) with zoonotic potential isolated from diseased indoor pet cat, Japan.</title>
        <authorList>
            <person name="Fukano H."/>
            <person name="Terazono T."/>
            <person name="Hoshino Y."/>
        </authorList>
    </citation>
    <scope>NUCLEOTIDE SEQUENCE [LARGE SCALE GENOMIC DNA]</scope>
    <source>
        <strain evidence="1 2">Kuro-I</strain>
    </source>
</reference>